<organism evidence="1 2">
    <name type="scientific">Mangrovihabitans endophyticus</name>
    <dbReference type="NCBI Taxonomy" id="1751298"/>
    <lineage>
        <taxon>Bacteria</taxon>
        <taxon>Bacillati</taxon>
        <taxon>Actinomycetota</taxon>
        <taxon>Actinomycetes</taxon>
        <taxon>Micromonosporales</taxon>
        <taxon>Micromonosporaceae</taxon>
        <taxon>Mangrovihabitans</taxon>
    </lineage>
</organism>
<dbReference type="Gene3D" id="2.60.20.10">
    <property type="entry name" value="Crystallins"/>
    <property type="match status" value="1"/>
</dbReference>
<evidence type="ECO:0008006" key="3">
    <source>
        <dbReference type="Google" id="ProtNLM"/>
    </source>
</evidence>
<reference evidence="1" key="2">
    <citation type="submission" date="2020-09" db="EMBL/GenBank/DDBJ databases">
        <authorList>
            <person name="Sun Q."/>
            <person name="Zhou Y."/>
        </authorList>
    </citation>
    <scope>NUCLEOTIDE SEQUENCE</scope>
    <source>
        <strain evidence="1">CGMCC 4.7299</strain>
    </source>
</reference>
<dbReference type="InterPro" id="IPR011024">
    <property type="entry name" value="G_crystallin-like"/>
</dbReference>
<dbReference type="Pfam" id="PF03995">
    <property type="entry name" value="Inhibitor_I36"/>
    <property type="match status" value="1"/>
</dbReference>
<keyword evidence="2" id="KW-1185">Reference proteome</keyword>
<comment type="caution">
    <text evidence="1">The sequence shown here is derived from an EMBL/GenBank/DDBJ whole genome shotgun (WGS) entry which is preliminary data.</text>
</comment>
<gene>
    <name evidence="1" type="ORF">GCM10012284_14660</name>
</gene>
<dbReference type="AlphaFoldDB" id="A0A8J3FM80"/>
<sequence>MEQERSFTMSQPTHVDSARRVPGAKILRRATRPRFLGIIAAAAVLLTSALAASPAQASALASGTFHAFSSTDWQGPDRYFSGNLGECHYVGANWNDRIRSARTENSHTVELWDNANCTGGAIVIDRSGYHAIGAWVSAYKVVS</sequence>
<dbReference type="PROSITE" id="PS51318">
    <property type="entry name" value="TAT"/>
    <property type="match status" value="1"/>
</dbReference>
<protein>
    <recommendedName>
        <fullName evidence="3">Peptidase inhibitor family I36</fullName>
    </recommendedName>
</protein>
<dbReference type="EMBL" id="BMMX01000003">
    <property type="protein sequence ID" value="GGK81700.1"/>
    <property type="molecule type" value="Genomic_DNA"/>
</dbReference>
<evidence type="ECO:0000313" key="2">
    <source>
        <dbReference type="Proteomes" id="UP000656042"/>
    </source>
</evidence>
<reference evidence="1" key="1">
    <citation type="journal article" date="2014" name="Int. J. Syst. Evol. Microbiol.">
        <title>Complete genome sequence of Corynebacterium casei LMG S-19264T (=DSM 44701T), isolated from a smear-ripened cheese.</title>
        <authorList>
            <consortium name="US DOE Joint Genome Institute (JGI-PGF)"/>
            <person name="Walter F."/>
            <person name="Albersmeier A."/>
            <person name="Kalinowski J."/>
            <person name="Ruckert C."/>
        </authorList>
    </citation>
    <scope>NUCLEOTIDE SEQUENCE</scope>
    <source>
        <strain evidence="1">CGMCC 4.7299</strain>
    </source>
</reference>
<accession>A0A8J3FM80</accession>
<proteinExistence type="predicted"/>
<dbReference type="InterPro" id="IPR006311">
    <property type="entry name" value="TAT_signal"/>
</dbReference>
<dbReference type="Proteomes" id="UP000656042">
    <property type="component" value="Unassembled WGS sequence"/>
</dbReference>
<dbReference type="SUPFAM" id="SSF49695">
    <property type="entry name" value="gamma-Crystallin-like"/>
    <property type="match status" value="1"/>
</dbReference>
<evidence type="ECO:0000313" key="1">
    <source>
        <dbReference type="EMBL" id="GGK81700.1"/>
    </source>
</evidence>
<name>A0A8J3FM80_9ACTN</name>